<keyword evidence="11" id="KW-1185">Reference proteome</keyword>
<keyword evidence="8" id="KW-0807">Transducer</keyword>
<evidence type="ECO:0000313" key="12">
    <source>
        <dbReference type="RefSeq" id="XP_022110997.1"/>
    </source>
</evidence>
<dbReference type="Gene3D" id="1.20.1070.10">
    <property type="entry name" value="Rhodopsin 7-helix transmembrane proteins"/>
    <property type="match status" value="1"/>
</dbReference>
<evidence type="ECO:0000256" key="1">
    <source>
        <dbReference type="ARBA" id="ARBA00004651"/>
    </source>
</evidence>
<dbReference type="GeneID" id="110990348"/>
<organism evidence="11 12">
    <name type="scientific">Acanthaster planci</name>
    <name type="common">Crown-of-thorns starfish</name>
    <dbReference type="NCBI Taxonomy" id="133434"/>
    <lineage>
        <taxon>Eukaryota</taxon>
        <taxon>Metazoa</taxon>
        <taxon>Echinodermata</taxon>
        <taxon>Eleutherozoa</taxon>
        <taxon>Asterozoa</taxon>
        <taxon>Asteroidea</taxon>
        <taxon>Valvatacea</taxon>
        <taxon>Valvatida</taxon>
        <taxon>Acanthasteridae</taxon>
        <taxon>Acanthaster</taxon>
    </lineage>
</organism>
<dbReference type="InterPro" id="IPR017452">
    <property type="entry name" value="GPCR_Rhodpsn_7TM"/>
</dbReference>
<dbReference type="InterPro" id="IPR000276">
    <property type="entry name" value="GPCR_Rhodpsn"/>
</dbReference>
<gene>
    <name evidence="12" type="primary">LOC110990348</name>
</gene>
<feature type="transmembrane region" description="Helical" evidence="9">
    <location>
        <begin position="78"/>
        <end position="99"/>
    </location>
</feature>
<dbReference type="RefSeq" id="XP_022110997.1">
    <property type="nucleotide sequence ID" value="XM_022255305.1"/>
</dbReference>
<dbReference type="CDD" id="cd00637">
    <property type="entry name" value="7tm_classA_rhodopsin-like"/>
    <property type="match status" value="1"/>
</dbReference>
<evidence type="ECO:0000256" key="8">
    <source>
        <dbReference type="ARBA" id="ARBA00023224"/>
    </source>
</evidence>
<keyword evidence="4 9" id="KW-1133">Transmembrane helix</keyword>
<keyword evidence="2" id="KW-1003">Cell membrane</keyword>
<evidence type="ECO:0000256" key="3">
    <source>
        <dbReference type="ARBA" id="ARBA00022692"/>
    </source>
</evidence>
<evidence type="ECO:0000256" key="2">
    <source>
        <dbReference type="ARBA" id="ARBA00022475"/>
    </source>
</evidence>
<evidence type="ECO:0000313" key="11">
    <source>
        <dbReference type="Proteomes" id="UP000694845"/>
    </source>
</evidence>
<evidence type="ECO:0000256" key="5">
    <source>
        <dbReference type="ARBA" id="ARBA00023040"/>
    </source>
</evidence>
<dbReference type="SUPFAM" id="SSF81321">
    <property type="entry name" value="Family A G protein-coupled receptor-like"/>
    <property type="match status" value="1"/>
</dbReference>
<dbReference type="AlphaFoldDB" id="A0A8B8A0W8"/>
<accession>A0A8B8A0W8</accession>
<feature type="transmembrane region" description="Helical" evidence="9">
    <location>
        <begin position="6"/>
        <end position="30"/>
    </location>
</feature>
<dbReference type="Proteomes" id="UP000694845">
    <property type="component" value="Unplaced"/>
</dbReference>
<proteinExistence type="predicted"/>
<keyword evidence="3 9" id="KW-0812">Transmembrane</keyword>
<comment type="subcellular location">
    <subcellularLocation>
        <location evidence="1">Cell membrane</location>
        <topology evidence="1">Multi-pass membrane protein</topology>
    </subcellularLocation>
</comment>
<feature type="transmembrane region" description="Helical" evidence="9">
    <location>
        <begin position="42"/>
        <end position="66"/>
    </location>
</feature>
<name>A0A8B8A0W8_ACAPL</name>
<dbReference type="PANTHER" id="PTHR24230">
    <property type="entry name" value="G-PROTEIN COUPLED RECEPTOR"/>
    <property type="match status" value="1"/>
</dbReference>
<feature type="transmembrane region" description="Helical" evidence="9">
    <location>
        <begin position="120"/>
        <end position="140"/>
    </location>
</feature>
<feature type="transmembrane region" description="Helical" evidence="9">
    <location>
        <begin position="305"/>
        <end position="324"/>
    </location>
</feature>
<evidence type="ECO:0000256" key="9">
    <source>
        <dbReference type="SAM" id="Phobius"/>
    </source>
</evidence>
<keyword evidence="6 9" id="KW-0472">Membrane</keyword>
<dbReference type="PROSITE" id="PS50262">
    <property type="entry name" value="G_PROTEIN_RECEP_F1_2"/>
    <property type="match status" value="1"/>
</dbReference>
<keyword evidence="7" id="KW-0675">Receptor</keyword>
<dbReference type="PRINTS" id="PR00237">
    <property type="entry name" value="GPCRRHODOPSN"/>
</dbReference>
<dbReference type="PANTHER" id="PTHR24230:SF0">
    <property type="entry name" value="G-PROTEIN COUPLED RECEPTORS FAMILY 1 PROFILE DOMAIN-CONTAINING PROTEIN"/>
    <property type="match status" value="1"/>
</dbReference>
<protein>
    <submittedName>
        <fullName evidence="12">Cholecystokinin receptor type A-like</fullName>
    </submittedName>
</protein>
<evidence type="ECO:0000256" key="7">
    <source>
        <dbReference type="ARBA" id="ARBA00023170"/>
    </source>
</evidence>
<evidence type="ECO:0000256" key="4">
    <source>
        <dbReference type="ARBA" id="ARBA00022989"/>
    </source>
</evidence>
<dbReference type="GO" id="GO:0007218">
    <property type="term" value="P:neuropeptide signaling pathway"/>
    <property type="evidence" value="ECO:0007669"/>
    <property type="project" value="TreeGrafter"/>
</dbReference>
<keyword evidence="5" id="KW-0297">G-protein coupled receptor</keyword>
<evidence type="ECO:0000259" key="10">
    <source>
        <dbReference type="PROSITE" id="PS50262"/>
    </source>
</evidence>
<feature type="transmembrane region" description="Helical" evidence="9">
    <location>
        <begin position="344"/>
        <end position="366"/>
    </location>
</feature>
<dbReference type="GO" id="GO:0005886">
    <property type="term" value="C:plasma membrane"/>
    <property type="evidence" value="ECO:0007669"/>
    <property type="project" value="UniProtKB-SubCell"/>
</dbReference>
<dbReference type="OrthoDB" id="10053542at2759"/>
<dbReference type="KEGG" id="aplc:110990348"/>
<sequence length="386" mass="43608">MESFLWPLLIFHAIVGIVGLPGNALIILVYGKKRQLMSPHVFILALAVADLIICLFTPITIYHWYIKLNYTSDFLCRLVVSVTFITVYNSCFLTSAIAVDRYQAICRPHRRWMTVQRAKYAALLCLVLAMFCAVPVFASYHVQREGESQTGICTISTKVPSWVKYLKFSVTYVAPVSSIVTNTILYAKIYFAIRKQAAVRPGAVPSNKVVTETTPPQPNQELQGTVSYIGIQSERYIDGPCTTKHSNVIPNFKGALTHQHQNNQTDGPPPKTNRHTNDVTEVALNDPNKNHQYASAKFNGKTTKMLVITTVVYFSTWLLGISLMSIPRHTQNYILEHDEVGAAFFHTFSFVFYVNNAVNPFIYGFVNSRFRQECKETMKTVRCHST</sequence>
<reference evidence="12" key="1">
    <citation type="submission" date="2025-08" db="UniProtKB">
        <authorList>
            <consortium name="RefSeq"/>
        </authorList>
    </citation>
    <scope>IDENTIFICATION</scope>
</reference>
<feature type="transmembrane region" description="Helical" evidence="9">
    <location>
        <begin position="172"/>
        <end position="191"/>
    </location>
</feature>
<feature type="domain" description="G-protein coupled receptors family 1 profile" evidence="10">
    <location>
        <begin position="22"/>
        <end position="363"/>
    </location>
</feature>
<evidence type="ECO:0000256" key="6">
    <source>
        <dbReference type="ARBA" id="ARBA00023136"/>
    </source>
</evidence>
<dbReference type="Pfam" id="PF00001">
    <property type="entry name" value="7tm_1"/>
    <property type="match status" value="1"/>
</dbReference>
<dbReference type="OMA" id="CKLMHFI"/>
<dbReference type="SMART" id="SM01381">
    <property type="entry name" value="7TM_GPCR_Srsx"/>
    <property type="match status" value="1"/>
</dbReference>
<dbReference type="GO" id="GO:0008528">
    <property type="term" value="F:G protein-coupled peptide receptor activity"/>
    <property type="evidence" value="ECO:0007669"/>
    <property type="project" value="TreeGrafter"/>
</dbReference>